<dbReference type="Proteomes" id="UP000016933">
    <property type="component" value="Unassembled WGS sequence"/>
</dbReference>
<sequence>MSAGFLSAAAHWIGQQVSFACSGEPPAFACVHLRLEAWQANTIQGRPSTTHLDFARCRCPVHLDRDAAMIERRQARRRGLHEHRRVVPAAGCATFLGCMLKIDLGVWQGATLEASAMSDSDELGTQQYYLTGKSQSTEQASKQFRLAARNLPGLRVTEQQ</sequence>
<protein>
    <submittedName>
        <fullName evidence="1">Uncharacterized protein</fullName>
    </submittedName>
</protein>
<gene>
    <name evidence="1" type="ORF">DOTSEDRAFT_39715</name>
</gene>
<name>M2WHV7_DOTSN</name>
<evidence type="ECO:0000313" key="2">
    <source>
        <dbReference type="Proteomes" id="UP000016933"/>
    </source>
</evidence>
<accession>M2WHV7</accession>
<keyword evidence="2" id="KW-1185">Reference proteome</keyword>
<reference evidence="1 2" key="2">
    <citation type="journal article" date="2012" name="PLoS Pathog.">
        <title>Diverse lifestyles and strategies of plant pathogenesis encoded in the genomes of eighteen Dothideomycetes fungi.</title>
        <authorList>
            <person name="Ohm R.A."/>
            <person name="Feau N."/>
            <person name="Henrissat B."/>
            <person name="Schoch C.L."/>
            <person name="Horwitz B.A."/>
            <person name="Barry K.W."/>
            <person name="Condon B.J."/>
            <person name="Copeland A.C."/>
            <person name="Dhillon B."/>
            <person name="Glaser F."/>
            <person name="Hesse C.N."/>
            <person name="Kosti I."/>
            <person name="LaButti K."/>
            <person name="Lindquist E.A."/>
            <person name="Lucas S."/>
            <person name="Salamov A.A."/>
            <person name="Bradshaw R.E."/>
            <person name="Ciuffetti L."/>
            <person name="Hamelin R.C."/>
            <person name="Kema G.H.J."/>
            <person name="Lawrence C."/>
            <person name="Scott J.A."/>
            <person name="Spatafora J.W."/>
            <person name="Turgeon B.G."/>
            <person name="de Wit P.J.G.M."/>
            <person name="Zhong S."/>
            <person name="Goodwin S.B."/>
            <person name="Grigoriev I.V."/>
        </authorList>
    </citation>
    <scope>NUCLEOTIDE SEQUENCE [LARGE SCALE GENOMIC DNA]</scope>
    <source>
        <strain evidence="2">NZE10 / CBS 128990</strain>
    </source>
</reference>
<evidence type="ECO:0000313" key="1">
    <source>
        <dbReference type="EMBL" id="EME38187.1"/>
    </source>
</evidence>
<reference evidence="2" key="1">
    <citation type="journal article" date="2012" name="PLoS Genet.">
        <title>The genomes of the fungal plant pathogens Cladosporium fulvum and Dothistroma septosporum reveal adaptation to different hosts and lifestyles but also signatures of common ancestry.</title>
        <authorList>
            <person name="de Wit P.J.G.M."/>
            <person name="van der Burgt A."/>
            <person name="Oekmen B."/>
            <person name="Stergiopoulos I."/>
            <person name="Abd-Elsalam K.A."/>
            <person name="Aerts A.L."/>
            <person name="Bahkali A.H."/>
            <person name="Beenen H.G."/>
            <person name="Chettri P."/>
            <person name="Cox M.P."/>
            <person name="Datema E."/>
            <person name="de Vries R.P."/>
            <person name="Dhillon B."/>
            <person name="Ganley A.R."/>
            <person name="Griffiths S.A."/>
            <person name="Guo Y."/>
            <person name="Hamelin R.C."/>
            <person name="Henrissat B."/>
            <person name="Kabir M.S."/>
            <person name="Jashni M.K."/>
            <person name="Kema G."/>
            <person name="Klaubauf S."/>
            <person name="Lapidus A."/>
            <person name="Levasseur A."/>
            <person name="Lindquist E."/>
            <person name="Mehrabi R."/>
            <person name="Ohm R.A."/>
            <person name="Owen T.J."/>
            <person name="Salamov A."/>
            <person name="Schwelm A."/>
            <person name="Schijlen E."/>
            <person name="Sun H."/>
            <person name="van den Burg H.A."/>
            <person name="van Ham R.C.H.J."/>
            <person name="Zhang S."/>
            <person name="Goodwin S.B."/>
            <person name="Grigoriev I.V."/>
            <person name="Collemare J."/>
            <person name="Bradshaw R.E."/>
        </authorList>
    </citation>
    <scope>NUCLEOTIDE SEQUENCE [LARGE SCALE GENOMIC DNA]</scope>
    <source>
        <strain evidence="2">NZE10 / CBS 128990</strain>
    </source>
</reference>
<dbReference type="AlphaFoldDB" id="M2WHV7"/>
<organism evidence="1 2">
    <name type="scientific">Dothistroma septosporum (strain NZE10 / CBS 128990)</name>
    <name type="common">Red band needle blight fungus</name>
    <name type="synonym">Mycosphaerella pini</name>
    <dbReference type="NCBI Taxonomy" id="675120"/>
    <lineage>
        <taxon>Eukaryota</taxon>
        <taxon>Fungi</taxon>
        <taxon>Dikarya</taxon>
        <taxon>Ascomycota</taxon>
        <taxon>Pezizomycotina</taxon>
        <taxon>Dothideomycetes</taxon>
        <taxon>Dothideomycetidae</taxon>
        <taxon>Mycosphaerellales</taxon>
        <taxon>Mycosphaerellaceae</taxon>
        <taxon>Dothistroma</taxon>
    </lineage>
</organism>
<dbReference type="EMBL" id="KB446548">
    <property type="protein sequence ID" value="EME38187.1"/>
    <property type="molecule type" value="Genomic_DNA"/>
</dbReference>
<dbReference type="HOGENOM" id="CLU_1652105_0_0_1"/>
<proteinExistence type="predicted"/>